<evidence type="ECO:0000313" key="4">
    <source>
        <dbReference type="Proteomes" id="UP000217473"/>
    </source>
</evidence>
<keyword evidence="5" id="KW-1185">Reference proteome</keyword>
<gene>
    <name evidence="2" type="ORF">B5C07_12000</name>
    <name evidence="3" type="ORF">CDL68_02030</name>
</gene>
<comment type="caution">
    <text evidence="2">The sequence shown here is derived from an EMBL/GenBank/DDBJ whole genome shotgun (WGS) entry which is preliminary data.</text>
</comment>
<feature type="transmembrane region" description="Helical" evidence="1">
    <location>
        <begin position="7"/>
        <end position="25"/>
    </location>
</feature>
<evidence type="ECO:0000313" key="5">
    <source>
        <dbReference type="Proteomes" id="UP000266198"/>
    </source>
</evidence>
<sequence length="92" mass="10320">MSALMYTCHIINNAFLIIFILMPLNFLNYDGGDILNIYGYSTVALLIASLLLCALNKENLKTWIISAILSLVSLVVVMPLVFFYLFFGIPPK</sequence>
<dbReference type="AlphaFoldDB" id="A0AAX0QQS5"/>
<evidence type="ECO:0000313" key="3">
    <source>
        <dbReference type="EMBL" id="RIZ56334.1"/>
    </source>
</evidence>
<keyword evidence="1" id="KW-0472">Membrane</keyword>
<feature type="transmembrane region" description="Helical" evidence="1">
    <location>
        <begin position="37"/>
        <end position="55"/>
    </location>
</feature>
<evidence type="ECO:0000256" key="1">
    <source>
        <dbReference type="SAM" id="Phobius"/>
    </source>
</evidence>
<dbReference type="Proteomes" id="UP000266198">
    <property type="component" value="Unassembled WGS sequence"/>
</dbReference>
<reference evidence="3 5" key="2">
    <citation type="submission" date="2017-06" db="EMBL/GenBank/DDBJ databases">
        <title>Identification of a new gene, sdsY, involved in staphylococcal internalization in non-professional phagocytic cells (NPPCs).</title>
        <authorList>
            <person name="Maali Y."/>
            <person name="Martins-Simoes P."/>
            <person name="Trouillet-Assant S."/>
            <person name="Laurent F."/>
            <person name="Diot A."/>
            <person name="Verhoeven P."/>
            <person name="Bouvard D."/>
            <person name="Vandenesch F."/>
            <person name="Bes M."/>
        </authorList>
    </citation>
    <scope>NUCLEOTIDE SEQUENCE [LARGE SCALE GENOMIC DNA]</scope>
    <source>
        <strain evidence="3 5">Heidy</strain>
    </source>
</reference>
<feature type="transmembrane region" description="Helical" evidence="1">
    <location>
        <begin position="62"/>
        <end position="87"/>
    </location>
</feature>
<dbReference type="Proteomes" id="UP000217473">
    <property type="component" value="Unassembled WGS sequence"/>
</dbReference>
<proteinExistence type="predicted"/>
<reference evidence="2 4" key="1">
    <citation type="journal article" date="2017" name="PLoS ONE">
        <title>Development of a real-time PCR for detection of Staphylococcus pseudintermedius using a novel automated comparison of whole-genome sequences.</title>
        <authorList>
            <person name="Verstappen K.M."/>
            <person name="Huijbregts L."/>
            <person name="Spaninks M."/>
            <person name="Wagenaar J.A."/>
            <person name="Fluit A.C."/>
            <person name="Duim B."/>
        </authorList>
    </citation>
    <scope>NUCLEOTIDE SEQUENCE [LARGE SCALE GENOMIC DNA]</scope>
    <source>
        <strain evidence="2 4">15S02591-1</strain>
    </source>
</reference>
<keyword evidence="1" id="KW-0812">Transmembrane</keyword>
<dbReference type="EMBL" id="MWUR01000022">
    <property type="protein sequence ID" value="PCF46856.1"/>
    <property type="molecule type" value="Genomic_DNA"/>
</dbReference>
<organism evidence="2 4">
    <name type="scientific">Staphylococcus delphini</name>
    <dbReference type="NCBI Taxonomy" id="53344"/>
    <lineage>
        <taxon>Bacteria</taxon>
        <taxon>Bacillati</taxon>
        <taxon>Bacillota</taxon>
        <taxon>Bacilli</taxon>
        <taxon>Bacillales</taxon>
        <taxon>Staphylococcaceae</taxon>
        <taxon>Staphylococcus</taxon>
        <taxon>Staphylococcus intermedius group</taxon>
    </lineage>
</organism>
<evidence type="ECO:0000313" key="2">
    <source>
        <dbReference type="EMBL" id="PCF46856.1"/>
    </source>
</evidence>
<dbReference type="EMBL" id="NIPK01000002">
    <property type="protein sequence ID" value="RIZ56334.1"/>
    <property type="molecule type" value="Genomic_DNA"/>
</dbReference>
<name>A0AAX0QQS5_9STAP</name>
<protein>
    <submittedName>
        <fullName evidence="2">Uncharacterized protein</fullName>
    </submittedName>
</protein>
<accession>A0AAX0QQS5</accession>
<keyword evidence="1" id="KW-1133">Transmembrane helix</keyword>